<sequence>MIGLRNFYLSRVEQSMLSSRRGRVCTQGEHAFVLFSMMSYFSRVIVSWAPLYTCYSAMMCMECLVLSQLMHFGDKTRLMSQAASYGSPWFSTTETDRYTRVSFV</sequence>
<dbReference type="AlphaFoldDB" id="A0A8T0IWX1"/>
<keyword evidence="1" id="KW-0472">Membrane</keyword>
<evidence type="ECO:0000256" key="1">
    <source>
        <dbReference type="SAM" id="Phobius"/>
    </source>
</evidence>
<comment type="caution">
    <text evidence="2">The sequence shown here is derived from an EMBL/GenBank/DDBJ whole genome shotgun (WGS) entry which is preliminary data.</text>
</comment>
<keyword evidence="3" id="KW-1185">Reference proteome</keyword>
<accession>A0A8T0IWX1</accession>
<gene>
    <name evidence="2" type="ORF">KC19_2G163000</name>
</gene>
<proteinExistence type="predicted"/>
<organism evidence="2 3">
    <name type="scientific">Ceratodon purpureus</name>
    <name type="common">Fire moss</name>
    <name type="synonym">Dicranum purpureum</name>
    <dbReference type="NCBI Taxonomy" id="3225"/>
    <lineage>
        <taxon>Eukaryota</taxon>
        <taxon>Viridiplantae</taxon>
        <taxon>Streptophyta</taxon>
        <taxon>Embryophyta</taxon>
        <taxon>Bryophyta</taxon>
        <taxon>Bryophytina</taxon>
        <taxon>Bryopsida</taxon>
        <taxon>Dicranidae</taxon>
        <taxon>Pseudoditrichales</taxon>
        <taxon>Ditrichaceae</taxon>
        <taxon>Ceratodon</taxon>
    </lineage>
</organism>
<dbReference type="EMBL" id="CM026422">
    <property type="protein sequence ID" value="KAG0587419.1"/>
    <property type="molecule type" value="Genomic_DNA"/>
</dbReference>
<evidence type="ECO:0000313" key="2">
    <source>
        <dbReference type="EMBL" id="KAG0587419.1"/>
    </source>
</evidence>
<reference evidence="2" key="1">
    <citation type="submission" date="2020-06" db="EMBL/GenBank/DDBJ databases">
        <title>WGS assembly of Ceratodon purpureus strain R40.</title>
        <authorList>
            <person name="Carey S.B."/>
            <person name="Jenkins J."/>
            <person name="Shu S."/>
            <person name="Lovell J.T."/>
            <person name="Sreedasyam A."/>
            <person name="Maumus F."/>
            <person name="Tiley G.P."/>
            <person name="Fernandez-Pozo N."/>
            <person name="Barry K."/>
            <person name="Chen C."/>
            <person name="Wang M."/>
            <person name="Lipzen A."/>
            <person name="Daum C."/>
            <person name="Saski C.A."/>
            <person name="Payton A.C."/>
            <person name="Mcbreen J.C."/>
            <person name="Conrad R.E."/>
            <person name="Kollar L.M."/>
            <person name="Olsson S."/>
            <person name="Huttunen S."/>
            <person name="Landis J.B."/>
            <person name="Wickett N.J."/>
            <person name="Johnson M.G."/>
            <person name="Rensing S.A."/>
            <person name="Grimwood J."/>
            <person name="Schmutz J."/>
            <person name="Mcdaniel S.F."/>
        </authorList>
    </citation>
    <scope>NUCLEOTIDE SEQUENCE</scope>
    <source>
        <strain evidence="2">R40</strain>
    </source>
</reference>
<name>A0A8T0IWX1_CERPU</name>
<dbReference type="Proteomes" id="UP000822688">
    <property type="component" value="Chromosome 2"/>
</dbReference>
<keyword evidence="1" id="KW-0812">Transmembrane</keyword>
<evidence type="ECO:0000313" key="3">
    <source>
        <dbReference type="Proteomes" id="UP000822688"/>
    </source>
</evidence>
<keyword evidence="1" id="KW-1133">Transmembrane helix</keyword>
<feature type="transmembrane region" description="Helical" evidence="1">
    <location>
        <begin position="45"/>
        <end position="69"/>
    </location>
</feature>
<protein>
    <submittedName>
        <fullName evidence="2">Uncharacterized protein</fullName>
    </submittedName>
</protein>